<keyword evidence="2" id="KW-0732">Signal</keyword>
<protein>
    <submittedName>
        <fullName evidence="4">Sulfurtransferase</fullName>
    </submittedName>
</protein>
<organism evidence="4 5">
    <name type="scientific">Microvenator marinus</name>
    <dbReference type="NCBI Taxonomy" id="2600177"/>
    <lineage>
        <taxon>Bacteria</taxon>
        <taxon>Deltaproteobacteria</taxon>
        <taxon>Bradymonadales</taxon>
        <taxon>Microvenatoraceae</taxon>
        <taxon>Microvenator</taxon>
    </lineage>
</organism>
<feature type="chain" id="PRO_5022948306" evidence="2">
    <location>
        <begin position="21"/>
        <end position="295"/>
    </location>
</feature>
<keyword evidence="1" id="KW-0677">Repeat</keyword>
<dbReference type="EMBL" id="CP042467">
    <property type="protein sequence ID" value="QED27142.1"/>
    <property type="molecule type" value="Genomic_DNA"/>
</dbReference>
<dbReference type="Proteomes" id="UP000321595">
    <property type="component" value="Chromosome"/>
</dbReference>
<dbReference type="InterPro" id="IPR036873">
    <property type="entry name" value="Rhodanese-like_dom_sf"/>
</dbReference>
<dbReference type="InterPro" id="IPR051126">
    <property type="entry name" value="Thiosulfate_sulfurtransferase"/>
</dbReference>
<dbReference type="PROSITE" id="PS50206">
    <property type="entry name" value="RHODANESE_3"/>
    <property type="match status" value="2"/>
</dbReference>
<dbReference type="KEGG" id="bbae:FRD01_07775"/>
<name>A0A5B8XMR6_9DELT</name>
<dbReference type="Pfam" id="PF00581">
    <property type="entry name" value="Rhodanese"/>
    <property type="match status" value="2"/>
</dbReference>
<dbReference type="SUPFAM" id="SSF52821">
    <property type="entry name" value="Rhodanese/Cell cycle control phosphatase"/>
    <property type="match status" value="2"/>
</dbReference>
<evidence type="ECO:0000313" key="5">
    <source>
        <dbReference type="Proteomes" id="UP000321595"/>
    </source>
</evidence>
<evidence type="ECO:0000256" key="2">
    <source>
        <dbReference type="SAM" id="SignalP"/>
    </source>
</evidence>
<dbReference type="OrthoDB" id="9781034at2"/>
<accession>A0A5B8XMR6</accession>
<dbReference type="GO" id="GO:0016740">
    <property type="term" value="F:transferase activity"/>
    <property type="evidence" value="ECO:0007669"/>
    <property type="project" value="UniProtKB-KW"/>
</dbReference>
<feature type="signal peptide" evidence="2">
    <location>
        <begin position="1"/>
        <end position="20"/>
    </location>
</feature>
<dbReference type="InterPro" id="IPR001763">
    <property type="entry name" value="Rhodanese-like_dom"/>
</dbReference>
<dbReference type="RefSeq" id="WP_146958827.1">
    <property type="nucleotide sequence ID" value="NZ_CP042467.1"/>
</dbReference>
<dbReference type="CDD" id="cd01449">
    <property type="entry name" value="TST_Repeat_2"/>
    <property type="match status" value="1"/>
</dbReference>
<reference evidence="4 5" key="1">
    <citation type="submission" date="2019-08" db="EMBL/GenBank/DDBJ databases">
        <authorList>
            <person name="Liang Q."/>
        </authorList>
    </citation>
    <scope>NUCLEOTIDE SEQUENCE [LARGE SCALE GENOMIC DNA]</scope>
    <source>
        <strain evidence="4 5">V1718</strain>
    </source>
</reference>
<feature type="domain" description="Rhodanese" evidence="3">
    <location>
        <begin position="37"/>
        <end position="142"/>
    </location>
</feature>
<keyword evidence="4" id="KW-0808">Transferase</keyword>
<proteinExistence type="predicted"/>
<keyword evidence="5" id="KW-1185">Reference proteome</keyword>
<evidence type="ECO:0000256" key="1">
    <source>
        <dbReference type="ARBA" id="ARBA00022737"/>
    </source>
</evidence>
<evidence type="ECO:0000313" key="4">
    <source>
        <dbReference type="EMBL" id="QED27142.1"/>
    </source>
</evidence>
<dbReference type="PANTHER" id="PTHR43855">
    <property type="entry name" value="THIOSULFATE SULFURTRANSFERASE"/>
    <property type="match status" value="1"/>
</dbReference>
<dbReference type="SMART" id="SM00450">
    <property type="entry name" value="RHOD"/>
    <property type="match status" value="2"/>
</dbReference>
<dbReference type="PANTHER" id="PTHR43855:SF1">
    <property type="entry name" value="THIOSULFATE SULFURTRANSFERASE"/>
    <property type="match status" value="1"/>
</dbReference>
<dbReference type="Gene3D" id="3.40.250.10">
    <property type="entry name" value="Rhodanese-like domain"/>
    <property type="match status" value="2"/>
</dbReference>
<dbReference type="AlphaFoldDB" id="A0A5B8XMR6"/>
<gene>
    <name evidence="4" type="ORF">FRD01_07775</name>
</gene>
<sequence>MKTLLISLILLMTFSSQAFASIGTDTWFISPRQAKTHLPRSTVLDVRSASAFGMGHIPGSVRVSWQQFSKPSGPEHGELLEPEALQEAIRKVGVSNQIPVVVIGDANEGWGEEGRIVWMLRALGHKHVAMVDGGIKALKRAKFGTRMGTSATPQPGNFTIEIDPSLVASHDDVKKAMKAARTILVDTREGREFSGKTPYGEKRGGHVPGAKHLYFKELMDKNGMILPREEIEKKLDALGITTTTPVIAYCTGGIRSAWLVAVLQHYKFKASNYPGSMWHWASMPAEEFPLQSAQN</sequence>
<feature type="domain" description="Rhodanese" evidence="3">
    <location>
        <begin position="178"/>
        <end position="289"/>
    </location>
</feature>
<evidence type="ECO:0000259" key="3">
    <source>
        <dbReference type="PROSITE" id="PS50206"/>
    </source>
</evidence>